<name>A0ABS7ZPD0_9GAMM</name>
<dbReference type="SUPFAM" id="SSF56112">
    <property type="entry name" value="Protein kinase-like (PK-like)"/>
    <property type="match status" value="1"/>
</dbReference>
<dbReference type="Gene3D" id="3.90.1200.10">
    <property type="match status" value="1"/>
</dbReference>
<dbReference type="CDD" id="cd05151">
    <property type="entry name" value="ChoK-like"/>
    <property type="match status" value="1"/>
</dbReference>
<dbReference type="InterPro" id="IPR011009">
    <property type="entry name" value="Kinase-like_dom_sf"/>
</dbReference>
<dbReference type="RefSeq" id="WP_225673507.1">
    <property type="nucleotide sequence ID" value="NZ_JAEDAH010000040.1"/>
</dbReference>
<evidence type="ECO:0000313" key="3">
    <source>
        <dbReference type="Proteomes" id="UP000714380"/>
    </source>
</evidence>
<dbReference type="InterPro" id="IPR002575">
    <property type="entry name" value="Aminoglycoside_PTrfase"/>
</dbReference>
<dbReference type="Pfam" id="PF01636">
    <property type="entry name" value="APH"/>
    <property type="match status" value="1"/>
</dbReference>
<protein>
    <submittedName>
        <fullName evidence="2">Phosphotransferase</fullName>
    </submittedName>
</protein>
<accession>A0ABS7ZPD0</accession>
<keyword evidence="3" id="KW-1185">Reference proteome</keyword>
<gene>
    <name evidence="2" type="ORF">I9W95_07625</name>
</gene>
<dbReference type="PANTHER" id="PTHR40086:SF1">
    <property type="entry name" value="CELL CYCLE REGULATOR CCRZ"/>
    <property type="match status" value="1"/>
</dbReference>
<sequence length="277" mass="31315">MISEMLAQWTSWNLGNREPRLENLKPLPGGLTNRCFLMPLERGLYVLRIHGQNSQALDIDREAEYRIQRLVSAAGLAPEVRYRSQDGHYWIRDYAPGKTLTSQDLSLPLLKAMASHLASLHALPLPDDVPLLSVADKASHYWNMIAAQPDMVAVCELRAELQSAFARAPDNRRCLCHMDPLPANWIQADDGSLTLLDWEYAAIGHPLWDLAALLSHARLSEDEERQVLHAYGSRNLQGWDMAREQMNYLSALWYGAQGIWSARELEACLRGLLALSY</sequence>
<organism evidence="2 3">
    <name type="scientific">Thalassolituus marinus</name>
    <dbReference type="NCBI Taxonomy" id="671053"/>
    <lineage>
        <taxon>Bacteria</taxon>
        <taxon>Pseudomonadati</taxon>
        <taxon>Pseudomonadota</taxon>
        <taxon>Gammaproteobacteria</taxon>
        <taxon>Oceanospirillales</taxon>
        <taxon>Oceanospirillaceae</taxon>
        <taxon>Thalassolituus</taxon>
    </lineage>
</organism>
<reference evidence="2 3" key="1">
    <citation type="submission" date="2020-12" db="EMBL/GenBank/DDBJ databases">
        <title>Novel Thalassolituus-related marine hydrocarbonoclastic bacteria mediated algae-derived hydrocarbons mineralization in twilight zone of the northern South China Sea.</title>
        <authorList>
            <person name="Dong C."/>
        </authorList>
    </citation>
    <scope>NUCLEOTIDE SEQUENCE [LARGE SCALE GENOMIC DNA]</scope>
    <source>
        <strain evidence="2 3">IMCC1826</strain>
    </source>
</reference>
<evidence type="ECO:0000313" key="2">
    <source>
        <dbReference type="EMBL" id="MCA6063474.1"/>
    </source>
</evidence>
<dbReference type="PANTHER" id="PTHR40086">
    <property type="entry name" value="PHOSPHOTRANSFERASE YTMP-RELATED"/>
    <property type="match status" value="1"/>
</dbReference>
<evidence type="ECO:0000259" key="1">
    <source>
        <dbReference type="Pfam" id="PF01636"/>
    </source>
</evidence>
<comment type="caution">
    <text evidence="2">The sequence shown here is derived from an EMBL/GenBank/DDBJ whole genome shotgun (WGS) entry which is preliminary data.</text>
</comment>
<dbReference type="EMBL" id="JAEDAH010000040">
    <property type="protein sequence ID" value="MCA6063474.1"/>
    <property type="molecule type" value="Genomic_DNA"/>
</dbReference>
<proteinExistence type="predicted"/>
<dbReference type="Gene3D" id="3.30.200.20">
    <property type="entry name" value="Phosphorylase Kinase, domain 1"/>
    <property type="match status" value="1"/>
</dbReference>
<dbReference type="InterPro" id="IPR052077">
    <property type="entry name" value="CcrZ_PhaseVar_Mediator"/>
</dbReference>
<feature type="domain" description="Aminoglycoside phosphotransferase" evidence="1">
    <location>
        <begin position="24"/>
        <end position="243"/>
    </location>
</feature>
<dbReference type="Proteomes" id="UP000714380">
    <property type="component" value="Unassembled WGS sequence"/>
</dbReference>